<dbReference type="AlphaFoldDB" id="A0A1B0A7K3"/>
<sequence length="107" mass="11958">MKRTLCCCASSSNSSSSSSNVCSRGMNLKGRRPSEYYAPVMTLISDGGYLNNKYMYVVTYVRTYIGLMEMSTSHTITALCIYWVTNLQGIQSVNYSSQRHKALLLEA</sequence>
<reference evidence="2" key="1">
    <citation type="submission" date="2014-03" db="EMBL/GenBank/DDBJ databases">
        <authorList>
            <person name="Aksoy S."/>
            <person name="Warren W."/>
            <person name="Wilson R.K."/>
        </authorList>
    </citation>
    <scope>NUCLEOTIDE SEQUENCE [LARGE SCALE GENOMIC DNA]</scope>
    <source>
        <strain evidence="2">IAEA</strain>
    </source>
</reference>
<keyword evidence="2" id="KW-1185">Reference proteome</keyword>
<organism evidence="1 2">
    <name type="scientific">Glossina pallidipes</name>
    <name type="common">Tsetse fly</name>
    <dbReference type="NCBI Taxonomy" id="7398"/>
    <lineage>
        <taxon>Eukaryota</taxon>
        <taxon>Metazoa</taxon>
        <taxon>Ecdysozoa</taxon>
        <taxon>Arthropoda</taxon>
        <taxon>Hexapoda</taxon>
        <taxon>Insecta</taxon>
        <taxon>Pterygota</taxon>
        <taxon>Neoptera</taxon>
        <taxon>Endopterygota</taxon>
        <taxon>Diptera</taxon>
        <taxon>Brachycera</taxon>
        <taxon>Muscomorpha</taxon>
        <taxon>Hippoboscoidea</taxon>
        <taxon>Glossinidae</taxon>
        <taxon>Glossina</taxon>
    </lineage>
</organism>
<accession>A0A1B0A7K3</accession>
<dbReference type="Proteomes" id="UP000092445">
    <property type="component" value="Unassembled WGS sequence"/>
</dbReference>
<name>A0A1B0A7K3_GLOPL</name>
<proteinExistence type="predicted"/>
<evidence type="ECO:0000313" key="1">
    <source>
        <dbReference type="EnsemblMetazoa" id="GPAI036769-PA"/>
    </source>
</evidence>
<protein>
    <submittedName>
        <fullName evidence="1">Uncharacterized protein</fullName>
    </submittedName>
</protein>
<evidence type="ECO:0000313" key="2">
    <source>
        <dbReference type="Proteomes" id="UP000092445"/>
    </source>
</evidence>
<dbReference type="EnsemblMetazoa" id="GPAI036769-RA">
    <property type="protein sequence ID" value="GPAI036769-PA"/>
    <property type="gene ID" value="GPAI036769"/>
</dbReference>
<reference evidence="1" key="2">
    <citation type="submission" date="2020-05" db="UniProtKB">
        <authorList>
            <consortium name="EnsemblMetazoa"/>
        </authorList>
    </citation>
    <scope>IDENTIFICATION</scope>
    <source>
        <strain evidence="1">IAEA</strain>
    </source>
</reference>
<dbReference type="VEuPathDB" id="VectorBase:GPAI036769"/>